<keyword evidence="6 8" id="KW-1133">Transmembrane helix</keyword>
<evidence type="ECO:0000313" key="9">
    <source>
        <dbReference type="EMBL" id="KUP06414.1"/>
    </source>
</evidence>
<keyword evidence="7 8" id="KW-0472">Membrane</keyword>
<dbReference type="OrthoDB" id="2380240at2"/>
<feature type="transmembrane region" description="Helical" evidence="8">
    <location>
        <begin position="87"/>
        <end position="111"/>
    </location>
</feature>
<dbReference type="STRING" id="1150625.Q75_07685"/>
<evidence type="ECO:0000256" key="5">
    <source>
        <dbReference type="ARBA" id="ARBA00022692"/>
    </source>
</evidence>
<dbReference type="InterPro" id="IPR004761">
    <property type="entry name" value="Spore_GerAB"/>
</dbReference>
<dbReference type="GO" id="GO:0009847">
    <property type="term" value="P:spore germination"/>
    <property type="evidence" value="ECO:0007669"/>
    <property type="project" value="InterPro"/>
</dbReference>
<dbReference type="RefSeq" id="WP_059350973.1">
    <property type="nucleotide sequence ID" value="NZ_LDYG01000028.1"/>
</dbReference>
<evidence type="ECO:0000313" key="10">
    <source>
        <dbReference type="Proteomes" id="UP000074108"/>
    </source>
</evidence>
<evidence type="ECO:0000256" key="4">
    <source>
        <dbReference type="ARBA" id="ARBA00022544"/>
    </source>
</evidence>
<feature type="transmembrane region" description="Helical" evidence="8">
    <location>
        <begin position="336"/>
        <end position="356"/>
    </location>
</feature>
<feature type="transmembrane region" description="Helical" evidence="8">
    <location>
        <begin position="224"/>
        <end position="245"/>
    </location>
</feature>
<proteinExistence type="inferred from homology"/>
<reference evidence="9 10" key="1">
    <citation type="journal article" date="2016" name="Front. Microbiol.">
        <title>Microevolution Analysis of Bacillus coahuilensis Unveils Differences in Phosphorus Acquisition Strategies and Their Regulation.</title>
        <authorList>
            <person name="Gomez-Lunar Z."/>
            <person name="Hernandez-Gonzalez I."/>
            <person name="Rodriguez-Torres M.D."/>
            <person name="Souza V."/>
            <person name="Olmedo-Alvarez G."/>
        </authorList>
    </citation>
    <scope>NUCLEOTIDE SEQUENCE [LARGE SCALE GENOMIC DNA]</scope>
    <source>
        <strain evidence="10">p1.1.43</strain>
    </source>
</reference>
<evidence type="ECO:0000256" key="3">
    <source>
        <dbReference type="ARBA" id="ARBA00022448"/>
    </source>
</evidence>
<feature type="transmembrane region" description="Helical" evidence="8">
    <location>
        <begin position="46"/>
        <end position="66"/>
    </location>
</feature>
<evidence type="ECO:0000256" key="6">
    <source>
        <dbReference type="ARBA" id="ARBA00022989"/>
    </source>
</evidence>
<keyword evidence="3" id="KW-0813">Transport</keyword>
<dbReference type="PANTHER" id="PTHR34975">
    <property type="entry name" value="SPORE GERMINATION PROTEIN A2"/>
    <property type="match status" value="1"/>
</dbReference>
<sequence>MKTNVHVRKELLFRAYLLLFVIHTTQTGVGIIGLPRVVFLETEQDSWIVILLSGIVVSLSVAAIVMTMRQYSSADLYGIHVDIFKKWLGNLLNIIYIVYLIYMLNVIALNYTELVQAWIFQTLPNFILVSMLMALSVYGVLGGVRVVVGVCFIGFLLAFWIVFIIYTPMQNLSPLHFYPMVDHNAKEFFNGIIKVTLSILGFEVLFFIYPFIKDKDKVLKHSLLSIWFTTILFALVTAISIGFFAPEALKRIIWPVLSMFKIVKLPFLERFEFIAVSFWMLIILPNLCVYLWCASRGIKRVFGLKQTKASIIIALLSIASSNFIPSRIDMNMFTDYAARIGIVLAILYPILLYVIVKIVKSLRKRRNAS</sequence>
<keyword evidence="4" id="KW-0309">Germination</keyword>
<feature type="transmembrane region" description="Helical" evidence="8">
    <location>
        <begin position="117"/>
        <end position="139"/>
    </location>
</feature>
<dbReference type="GO" id="GO:0016020">
    <property type="term" value="C:membrane"/>
    <property type="evidence" value="ECO:0007669"/>
    <property type="project" value="UniProtKB-SubCell"/>
</dbReference>
<keyword evidence="5 8" id="KW-0812">Transmembrane</keyword>
<dbReference type="AlphaFoldDB" id="A0A147K8A9"/>
<keyword evidence="10" id="KW-1185">Reference proteome</keyword>
<dbReference type="PANTHER" id="PTHR34975:SF2">
    <property type="entry name" value="SPORE GERMINATION PROTEIN A2"/>
    <property type="match status" value="1"/>
</dbReference>
<feature type="transmembrane region" description="Helical" evidence="8">
    <location>
        <begin position="306"/>
        <end position="324"/>
    </location>
</feature>
<feature type="transmembrane region" description="Helical" evidence="8">
    <location>
        <begin position="273"/>
        <end position="294"/>
    </location>
</feature>
<comment type="caution">
    <text evidence="9">The sequence shown here is derived from an EMBL/GenBank/DDBJ whole genome shotgun (WGS) entry which is preliminary data.</text>
</comment>
<protein>
    <submittedName>
        <fullName evidence="9">Spore gernimation protein</fullName>
    </submittedName>
</protein>
<dbReference type="EMBL" id="LDYG01000028">
    <property type="protein sequence ID" value="KUP06414.1"/>
    <property type="molecule type" value="Genomic_DNA"/>
</dbReference>
<evidence type="ECO:0000256" key="2">
    <source>
        <dbReference type="ARBA" id="ARBA00007998"/>
    </source>
</evidence>
<evidence type="ECO:0000256" key="7">
    <source>
        <dbReference type="ARBA" id="ARBA00023136"/>
    </source>
</evidence>
<dbReference type="Proteomes" id="UP000074108">
    <property type="component" value="Unassembled WGS sequence"/>
</dbReference>
<gene>
    <name evidence="9" type="ORF">Q75_07685</name>
</gene>
<dbReference type="Pfam" id="PF03845">
    <property type="entry name" value="Spore_permease"/>
    <property type="match status" value="1"/>
</dbReference>
<accession>A0A147K8A9</accession>
<comment type="subcellular location">
    <subcellularLocation>
        <location evidence="1">Membrane</location>
        <topology evidence="1">Multi-pass membrane protein</topology>
    </subcellularLocation>
</comment>
<evidence type="ECO:0000256" key="1">
    <source>
        <dbReference type="ARBA" id="ARBA00004141"/>
    </source>
</evidence>
<comment type="similarity">
    <text evidence="2">Belongs to the amino acid-polyamine-organocation (APC) superfamily. Spore germination protein (SGP) (TC 2.A.3.9) family.</text>
</comment>
<organism evidence="9 10">
    <name type="scientific">Bacillus coahuilensis p1.1.43</name>
    <dbReference type="NCBI Taxonomy" id="1150625"/>
    <lineage>
        <taxon>Bacteria</taxon>
        <taxon>Bacillati</taxon>
        <taxon>Bacillota</taxon>
        <taxon>Bacilli</taxon>
        <taxon>Bacillales</taxon>
        <taxon>Bacillaceae</taxon>
        <taxon>Bacillus</taxon>
    </lineage>
</organism>
<name>A0A147K8A9_9BACI</name>
<dbReference type="NCBIfam" id="TIGR00912">
    <property type="entry name" value="2A0309"/>
    <property type="match status" value="1"/>
</dbReference>
<feature type="transmembrane region" description="Helical" evidence="8">
    <location>
        <begin position="146"/>
        <end position="168"/>
    </location>
</feature>
<feature type="transmembrane region" description="Helical" evidence="8">
    <location>
        <begin position="12"/>
        <end position="34"/>
    </location>
</feature>
<evidence type="ECO:0000256" key="8">
    <source>
        <dbReference type="SAM" id="Phobius"/>
    </source>
</evidence>
<feature type="transmembrane region" description="Helical" evidence="8">
    <location>
        <begin position="188"/>
        <end position="212"/>
    </location>
</feature>
<dbReference type="PATRIC" id="fig|1150625.3.peg.1620"/>